<evidence type="ECO:0000256" key="4">
    <source>
        <dbReference type="ARBA" id="ARBA00022692"/>
    </source>
</evidence>
<dbReference type="OrthoDB" id="1915311at2"/>
<dbReference type="Proteomes" id="UP000254807">
    <property type="component" value="Unassembled WGS sequence"/>
</dbReference>
<evidence type="ECO:0000256" key="3">
    <source>
        <dbReference type="ARBA" id="ARBA00022670"/>
    </source>
</evidence>
<name>A0A376H7E3_ENTGA</name>
<feature type="transmembrane region" description="Helical" evidence="8">
    <location>
        <begin position="90"/>
        <end position="115"/>
    </location>
</feature>
<organism evidence="9 10">
    <name type="scientific">Enterococcus gallinarum</name>
    <dbReference type="NCBI Taxonomy" id="1353"/>
    <lineage>
        <taxon>Bacteria</taxon>
        <taxon>Bacillati</taxon>
        <taxon>Bacillota</taxon>
        <taxon>Bacilli</taxon>
        <taxon>Lactobacillales</taxon>
        <taxon>Enterococcaceae</taxon>
        <taxon>Enterococcus</taxon>
    </lineage>
</organism>
<feature type="transmembrane region" description="Helical" evidence="8">
    <location>
        <begin position="121"/>
        <end position="146"/>
    </location>
</feature>
<keyword evidence="2" id="KW-1003">Cell membrane</keyword>
<feature type="transmembrane region" description="Helical" evidence="8">
    <location>
        <begin position="47"/>
        <end position="69"/>
    </location>
</feature>
<accession>A0A376H7E3</accession>
<evidence type="ECO:0000313" key="9">
    <source>
        <dbReference type="EMBL" id="STD84735.1"/>
    </source>
</evidence>
<keyword evidence="5" id="KW-0378">Hydrolase</keyword>
<evidence type="ECO:0000256" key="8">
    <source>
        <dbReference type="SAM" id="Phobius"/>
    </source>
</evidence>
<sequence>MNIYVLIGIVVWLYLLSVMKRSKLSAFYFILGSVGLFYLLIVFSRPYWVWFLTQLVIKVVDLFGSFANVTEEFSQYSLIVIHSAKEQMSLYVDYECSGVIETAAYLGLLAFYPLYNRQEKVFYALFGTLWIFVSNVIRLLFVVAFVHFGGSDAYFLAHSILGRLFFYGLVITLYYHTFTYSQVARSLYEKKNRLFRRGEY</sequence>
<dbReference type="GO" id="GO:0005886">
    <property type="term" value="C:plasma membrane"/>
    <property type="evidence" value="ECO:0007669"/>
    <property type="project" value="UniProtKB-SubCell"/>
</dbReference>
<keyword evidence="10" id="KW-1185">Reference proteome</keyword>
<dbReference type="InterPro" id="IPR017541">
    <property type="entry name" value="Exosort-XrtG"/>
</dbReference>
<evidence type="ECO:0000313" key="10">
    <source>
        <dbReference type="Proteomes" id="UP000254807"/>
    </source>
</evidence>
<keyword evidence="7 8" id="KW-0472">Membrane</keyword>
<protein>
    <submittedName>
        <fullName evidence="9">Exosortase family protein XrtG</fullName>
    </submittedName>
</protein>
<evidence type="ECO:0000256" key="1">
    <source>
        <dbReference type="ARBA" id="ARBA00004651"/>
    </source>
</evidence>
<keyword evidence="3" id="KW-0645">Protease</keyword>
<dbReference type="Pfam" id="PF09721">
    <property type="entry name" value="Exosortase_EpsH"/>
    <property type="match status" value="1"/>
</dbReference>
<dbReference type="AlphaFoldDB" id="A0A376H7E3"/>
<feature type="transmembrane region" description="Helical" evidence="8">
    <location>
        <begin position="153"/>
        <end position="175"/>
    </location>
</feature>
<dbReference type="NCBIfam" id="TIGR04178">
    <property type="entry name" value="exo_archaeo"/>
    <property type="match status" value="1"/>
</dbReference>
<dbReference type="RefSeq" id="WP_060813852.1">
    <property type="nucleotide sequence ID" value="NZ_JAJGOJ010000001.1"/>
</dbReference>
<feature type="transmembrane region" description="Helical" evidence="8">
    <location>
        <begin position="24"/>
        <end position="41"/>
    </location>
</feature>
<dbReference type="EMBL" id="UFYW01000001">
    <property type="protein sequence ID" value="STD84735.1"/>
    <property type="molecule type" value="Genomic_DNA"/>
</dbReference>
<evidence type="ECO:0000256" key="5">
    <source>
        <dbReference type="ARBA" id="ARBA00022801"/>
    </source>
</evidence>
<evidence type="ECO:0000256" key="2">
    <source>
        <dbReference type="ARBA" id="ARBA00022475"/>
    </source>
</evidence>
<comment type="subcellular location">
    <subcellularLocation>
        <location evidence="1">Cell membrane</location>
        <topology evidence="1">Multi-pass membrane protein</topology>
    </subcellularLocation>
</comment>
<gene>
    <name evidence="9" type="ORF">NCTC12360_03282</name>
</gene>
<dbReference type="InterPro" id="IPR026392">
    <property type="entry name" value="Exo/Archaeosortase_dom"/>
</dbReference>
<keyword evidence="4 8" id="KW-0812">Transmembrane</keyword>
<reference evidence="9 10" key="1">
    <citation type="submission" date="2018-06" db="EMBL/GenBank/DDBJ databases">
        <authorList>
            <consortium name="Pathogen Informatics"/>
            <person name="Doyle S."/>
        </authorList>
    </citation>
    <scope>NUCLEOTIDE SEQUENCE [LARGE SCALE GENOMIC DNA]</scope>
    <source>
        <strain evidence="9 10">NCTC12360</strain>
    </source>
</reference>
<evidence type="ECO:0000256" key="7">
    <source>
        <dbReference type="ARBA" id="ARBA00023136"/>
    </source>
</evidence>
<dbReference type="NCBIfam" id="TIGR03110">
    <property type="entry name" value="exosort_Gpos"/>
    <property type="match status" value="1"/>
</dbReference>
<dbReference type="GO" id="GO:0006508">
    <property type="term" value="P:proteolysis"/>
    <property type="evidence" value="ECO:0007669"/>
    <property type="project" value="UniProtKB-KW"/>
</dbReference>
<proteinExistence type="predicted"/>
<dbReference type="GO" id="GO:0008233">
    <property type="term" value="F:peptidase activity"/>
    <property type="evidence" value="ECO:0007669"/>
    <property type="project" value="UniProtKB-KW"/>
</dbReference>
<evidence type="ECO:0000256" key="6">
    <source>
        <dbReference type="ARBA" id="ARBA00022989"/>
    </source>
</evidence>
<dbReference type="InterPro" id="IPR019127">
    <property type="entry name" value="Exosortase"/>
</dbReference>
<keyword evidence="6 8" id="KW-1133">Transmembrane helix</keyword>